<reference evidence="2" key="1">
    <citation type="submission" date="2022-06" db="EMBL/GenBank/DDBJ databases">
        <title>Complete Genome of Aeromonas sp. Strain SOD01 Isolated from an Urban Freshwater Stream.</title>
        <authorList>
            <person name="Williams L.E."/>
            <person name="Brysgel T."/>
            <person name="Capestro E.M."/>
            <person name="Foltz G.V."/>
            <person name="Gardner A.E."/>
            <person name="Ingrassia J."/>
            <person name="Peterson E."/>
            <person name="Arruda J."/>
            <person name="Flaherty I."/>
            <person name="Hunt M."/>
            <person name="Pappas G."/>
            <person name="Ramsaran S."/>
            <person name="Rocha M."/>
        </authorList>
    </citation>
    <scope>NUCLEOTIDE SEQUENCE</scope>
    <source>
        <strain evidence="2">SOD01</strain>
    </source>
</reference>
<dbReference type="InterPro" id="IPR029068">
    <property type="entry name" value="Glyas_Bleomycin-R_OHBP_Dase"/>
</dbReference>
<dbReference type="InterPro" id="IPR037523">
    <property type="entry name" value="VOC_core"/>
</dbReference>
<keyword evidence="3" id="KW-1185">Reference proteome</keyword>
<dbReference type="SUPFAM" id="SSF54593">
    <property type="entry name" value="Glyoxalase/Bleomycin resistance protein/Dihydroxybiphenyl dioxygenase"/>
    <property type="match status" value="1"/>
</dbReference>
<dbReference type="Gene3D" id="3.10.180.10">
    <property type="entry name" value="2,3-Dihydroxybiphenyl 1,2-Dioxygenase, domain 1"/>
    <property type="match status" value="1"/>
</dbReference>
<proteinExistence type="predicted"/>
<feature type="domain" description="VOC" evidence="1">
    <location>
        <begin position="7"/>
        <end position="122"/>
    </location>
</feature>
<dbReference type="Pfam" id="PF00903">
    <property type="entry name" value="Glyoxalase"/>
    <property type="match status" value="1"/>
</dbReference>
<organism evidence="2 3">
    <name type="scientific">Aeromonas encheleia</name>
    <dbReference type="NCBI Taxonomy" id="73010"/>
    <lineage>
        <taxon>Bacteria</taxon>
        <taxon>Pseudomonadati</taxon>
        <taxon>Pseudomonadota</taxon>
        <taxon>Gammaproteobacteria</taxon>
        <taxon>Aeromonadales</taxon>
        <taxon>Aeromonadaceae</taxon>
        <taxon>Aeromonas</taxon>
    </lineage>
</organism>
<gene>
    <name evidence="2" type="ORF">NHF51_13685</name>
</gene>
<dbReference type="PROSITE" id="PS51819">
    <property type="entry name" value="VOC"/>
    <property type="match status" value="1"/>
</dbReference>
<dbReference type="AlphaFoldDB" id="A0AAE9MDT7"/>
<name>A0AAE9MDT7_9GAMM</name>
<dbReference type="Proteomes" id="UP001056890">
    <property type="component" value="Chromosome"/>
</dbReference>
<dbReference type="InterPro" id="IPR004360">
    <property type="entry name" value="Glyas_Fos-R_dOase_dom"/>
</dbReference>
<sequence>MAPTLDCLDHIHIHVANRAQSEAWYARVLGLQRLPECEPWLSAQGPLTLGNAAATVQLALFERPVEKCHSVVALRTTAAAFLAWRAHLSAVLGHGVEAVDHHLAWSLDFSDPDGNPFEITSYEHQQIAGALAAALYREEVTQPGAAPDVKP</sequence>
<evidence type="ECO:0000313" key="3">
    <source>
        <dbReference type="Proteomes" id="UP001056890"/>
    </source>
</evidence>
<evidence type="ECO:0000259" key="1">
    <source>
        <dbReference type="PROSITE" id="PS51819"/>
    </source>
</evidence>
<protein>
    <submittedName>
        <fullName evidence="2">VOC family protein</fullName>
    </submittedName>
</protein>
<evidence type="ECO:0000313" key="2">
    <source>
        <dbReference type="EMBL" id="USV56399.1"/>
    </source>
</evidence>
<dbReference type="RefSeq" id="WP_252994684.1">
    <property type="nucleotide sequence ID" value="NZ_CP099717.1"/>
</dbReference>
<accession>A0AAE9MDT7</accession>
<dbReference type="EMBL" id="CP099717">
    <property type="protein sequence ID" value="USV56399.1"/>
    <property type="molecule type" value="Genomic_DNA"/>
</dbReference>